<accession>A0A915DLN9</accession>
<organism evidence="2 3">
    <name type="scientific">Ditylenchus dipsaci</name>
    <dbReference type="NCBI Taxonomy" id="166011"/>
    <lineage>
        <taxon>Eukaryota</taxon>
        <taxon>Metazoa</taxon>
        <taxon>Ecdysozoa</taxon>
        <taxon>Nematoda</taxon>
        <taxon>Chromadorea</taxon>
        <taxon>Rhabditida</taxon>
        <taxon>Tylenchina</taxon>
        <taxon>Tylenchomorpha</taxon>
        <taxon>Sphaerularioidea</taxon>
        <taxon>Anguinidae</taxon>
        <taxon>Anguininae</taxon>
        <taxon>Ditylenchus</taxon>
    </lineage>
</organism>
<protein>
    <submittedName>
        <fullName evidence="3">Uncharacterized protein</fullName>
    </submittedName>
</protein>
<feature type="region of interest" description="Disordered" evidence="1">
    <location>
        <begin position="64"/>
        <end position="104"/>
    </location>
</feature>
<dbReference type="Proteomes" id="UP000887574">
    <property type="component" value="Unplaced"/>
</dbReference>
<keyword evidence="2" id="KW-1185">Reference proteome</keyword>
<name>A0A915DLN9_9BILA</name>
<evidence type="ECO:0000256" key="1">
    <source>
        <dbReference type="SAM" id="MobiDB-lite"/>
    </source>
</evidence>
<sequence>MEEKPLTYCSTLKRAEPQQEAGQYGRELSQEFVLATSSIDLDEDGYYVVRVEENADLRQQQSLFRADAQEGRPTYVNKRLLNPTSSSLDPSLPQKTQQKKEGLAAQDHNYSMLSISTEVPLQKGVKRLSNNQQKLILQKSLT</sequence>
<dbReference type="WBParaSite" id="jg20894">
    <property type="protein sequence ID" value="jg20894"/>
    <property type="gene ID" value="jg20894"/>
</dbReference>
<reference evidence="3" key="1">
    <citation type="submission" date="2022-11" db="UniProtKB">
        <authorList>
            <consortium name="WormBaseParasite"/>
        </authorList>
    </citation>
    <scope>IDENTIFICATION</scope>
</reference>
<evidence type="ECO:0000313" key="3">
    <source>
        <dbReference type="WBParaSite" id="jg20894"/>
    </source>
</evidence>
<proteinExistence type="predicted"/>
<dbReference type="AlphaFoldDB" id="A0A915DLN9"/>
<feature type="compositionally biased region" description="Polar residues" evidence="1">
    <location>
        <begin position="82"/>
        <end position="96"/>
    </location>
</feature>
<evidence type="ECO:0000313" key="2">
    <source>
        <dbReference type="Proteomes" id="UP000887574"/>
    </source>
</evidence>